<evidence type="ECO:0000313" key="2">
    <source>
        <dbReference type="Proteomes" id="UP000095594"/>
    </source>
</evidence>
<gene>
    <name evidence="1" type="ORF">ERS852471_01879</name>
</gene>
<dbReference type="AlphaFoldDB" id="A0A174GI56"/>
<sequence length="178" mass="20907">MSSINNKVLEEKIGQLKKAIEIVGGQEEIIDKWSNNDKIMNYIITKLFEEGKVTFNVCNKEYSINELLGIKLDYEKYFLKNKNKTIENIIYKIKKYDTSLDSLIRKYKKTRGIEEYNKMFSTLEKTYRRDINMIILREVDNVAVEALFAGEEEKYYGEYLNQKKKALLDGVISKMGIV</sequence>
<dbReference type="OrthoDB" id="1933534at2"/>
<dbReference type="EMBL" id="CYZX01000011">
    <property type="protein sequence ID" value="CUO60640.1"/>
    <property type="molecule type" value="Genomic_DNA"/>
</dbReference>
<evidence type="ECO:0000313" key="1">
    <source>
        <dbReference type="EMBL" id="CUO60640.1"/>
    </source>
</evidence>
<name>A0A174GI56_9CLOT</name>
<reference evidence="1 2" key="1">
    <citation type="submission" date="2015-09" db="EMBL/GenBank/DDBJ databases">
        <authorList>
            <consortium name="Pathogen Informatics"/>
        </authorList>
    </citation>
    <scope>NUCLEOTIDE SEQUENCE [LARGE SCALE GENOMIC DNA]</scope>
    <source>
        <strain evidence="1 2">2789STDY5834856</strain>
    </source>
</reference>
<organism evidence="1 2">
    <name type="scientific">Clostridium disporicum</name>
    <dbReference type="NCBI Taxonomy" id="84024"/>
    <lineage>
        <taxon>Bacteria</taxon>
        <taxon>Bacillati</taxon>
        <taxon>Bacillota</taxon>
        <taxon>Clostridia</taxon>
        <taxon>Eubacteriales</taxon>
        <taxon>Clostridiaceae</taxon>
        <taxon>Clostridium</taxon>
    </lineage>
</organism>
<protein>
    <submittedName>
        <fullName evidence="1">Uncharacterized protein</fullName>
    </submittedName>
</protein>
<dbReference type="RefSeq" id="WP_055265944.1">
    <property type="nucleotide sequence ID" value="NZ_CABIXQ010000011.1"/>
</dbReference>
<dbReference type="Proteomes" id="UP000095594">
    <property type="component" value="Unassembled WGS sequence"/>
</dbReference>
<accession>A0A174GI56</accession>
<proteinExistence type="predicted"/>